<name>A0AAJ6QR25_9ACAR</name>
<evidence type="ECO:0000313" key="8">
    <source>
        <dbReference type="RefSeq" id="XP_003741017.1"/>
    </source>
</evidence>
<keyword evidence="3 5" id="KW-0408">Iron</keyword>
<keyword evidence="5 6" id="KW-0349">Heme</keyword>
<dbReference type="Gene3D" id="1.10.630.10">
    <property type="entry name" value="Cytochrome P450"/>
    <property type="match status" value="1"/>
</dbReference>
<gene>
    <name evidence="8" type="primary">LOC100908724</name>
</gene>
<evidence type="ECO:0000313" key="7">
    <source>
        <dbReference type="Proteomes" id="UP000694867"/>
    </source>
</evidence>
<dbReference type="GO" id="GO:0005506">
    <property type="term" value="F:iron ion binding"/>
    <property type="evidence" value="ECO:0007669"/>
    <property type="project" value="InterPro"/>
</dbReference>
<dbReference type="InterPro" id="IPR002401">
    <property type="entry name" value="Cyt_P450_E_grp-I"/>
</dbReference>
<dbReference type="PANTHER" id="PTHR24300:SF417">
    <property type="entry name" value="CYTOCHROME P450 508B1-RELATED"/>
    <property type="match status" value="1"/>
</dbReference>
<dbReference type="InterPro" id="IPR017972">
    <property type="entry name" value="Cyt_P450_CS"/>
</dbReference>
<comment type="cofactor">
    <cofactor evidence="5">
        <name>heme</name>
        <dbReference type="ChEBI" id="CHEBI:30413"/>
    </cofactor>
</comment>
<dbReference type="Proteomes" id="UP000694867">
    <property type="component" value="Unplaced"/>
</dbReference>
<dbReference type="InterPro" id="IPR036396">
    <property type="entry name" value="Cyt_P450_sf"/>
</dbReference>
<keyword evidence="2 5" id="KW-0479">Metal-binding</keyword>
<dbReference type="GeneID" id="100908724"/>
<dbReference type="PANTHER" id="PTHR24300">
    <property type="entry name" value="CYTOCHROME P450 508A4-RELATED"/>
    <property type="match status" value="1"/>
</dbReference>
<dbReference type="GO" id="GO:0020037">
    <property type="term" value="F:heme binding"/>
    <property type="evidence" value="ECO:0007669"/>
    <property type="project" value="InterPro"/>
</dbReference>
<evidence type="ECO:0000256" key="1">
    <source>
        <dbReference type="ARBA" id="ARBA00010617"/>
    </source>
</evidence>
<dbReference type="KEGG" id="goe:100908724"/>
<dbReference type="PRINTS" id="PR00385">
    <property type="entry name" value="P450"/>
</dbReference>
<accession>A0AAJ6QR25</accession>
<evidence type="ECO:0000256" key="2">
    <source>
        <dbReference type="ARBA" id="ARBA00022723"/>
    </source>
</evidence>
<dbReference type="GO" id="GO:0016705">
    <property type="term" value="F:oxidoreductase activity, acting on paired donors, with incorporation or reduction of molecular oxygen"/>
    <property type="evidence" value="ECO:0007669"/>
    <property type="project" value="InterPro"/>
</dbReference>
<keyword evidence="6" id="KW-0560">Oxidoreductase</keyword>
<sequence>MRLFQTNPLNQLNLVTLKAVLPFLCQNWRSLIAAATLCKVSLFYLRRLMYPSGPLPFPFIGNLPALAAVDGSFYRAAETWRAEHGDIFTVWIGEKPWIFINSLDAILQCNIPSLAERFGGRHRTNTGDVQMQGNVGVIFSDSGSGQRVLRSLALQALRKFLVSCGPRFQGIIDTVDNVVELEQNKSVESKHIAEEIVQCLATLTMFGSQLDPEGEQELREAHRALELSCPSGLPSDVIPIFKYLLWSRERAGLAAFCRYNAIARDLCNRTADAYEEKASGDIDCVMDAVLYTVKTSTTRIKQGEIYLTRGNVLQIVFDLFEAGSQTSVITLNWALLKLASDQELQESIHHDLTRTIDEIGYFPEKKGKTIAPRLQSFLREVLRFWPAAPFGLPRKLSQKVRIGNCTLPANSTILFNLYSANRDPAHWSDGNVFNAERFIDSQGYFDETSHKEFLTFGVGSRACVGFTMAQENLFFILARIVQKWQILPTESGISLEPCPAALMLDAKIQNIKLVPRTD</sequence>
<comment type="similarity">
    <text evidence="1 6">Belongs to the cytochrome P450 family.</text>
</comment>
<evidence type="ECO:0000256" key="4">
    <source>
        <dbReference type="ARBA" id="ARBA00023033"/>
    </source>
</evidence>
<protein>
    <submittedName>
        <fullName evidence="8">Cytochrome P450 1A2</fullName>
    </submittedName>
</protein>
<dbReference type="PROSITE" id="PS00086">
    <property type="entry name" value="CYTOCHROME_P450"/>
    <property type="match status" value="1"/>
</dbReference>
<organism evidence="7 8">
    <name type="scientific">Galendromus occidentalis</name>
    <name type="common">western predatory mite</name>
    <dbReference type="NCBI Taxonomy" id="34638"/>
    <lineage>
        <taxon>Eukaryota</taxon>
        <taxon>Metazoa</taxon>
        <taxon>Ecdysozoa</taxon>
        <taxon>Arthropoda</taxon>
        <taxon>Chelicerata</taxon>
        <taxon>Arachnida</taxon>
        <taxon>Acari</taxon>
        <taxon>Parasitiformes</taxon>
        <taxon>Mesostigmata</taxon>
        <taxon>Gamasina</taxon>
        <taxon>Phytoseioidea</taxon>
        <taxon>Phytoseiidae</taxon>
        <taxon>Typhlodrominae</taxon>
        <taxon>Galendromus</taxon>
    </lineage>
</organism>
<dbReference type="Pfam" id="PF00067">
    <property type="entry name" value="p450"/>
    <property type="match status" value="1"/>
</dbReference>
<dbReference type="PRINTS" id="PR00463">
    <property type="entry name" value="EP450I"/>
</dbReference>
<dbReference type="InterPro" id="IPR050182">
    <property type="entry name" value="Cytochrome_P450_fam2"/>
</dbReference>
<keyword evidence="4 6" id="KW-0503">Monooxygenase</keyword>
<dbReference type="AlphaFoldDB" id="A0AAJ6QR25"/>
<dbReference type="GO" id="GO:0004497">
    <property type="term" value="F:monooxygenase activity"/>
    <property type="evidence" value="ECO:0007669"/>
    <property type="project" value="UniProtKB-KW"/>
</dbReference>
<proteinExistence type="inferred from homology"/>
<dbReference type="RefSeq" id="XP_003741017.1">
    <property type="nucleotide sequence ID" value="XM_003740969.1"/>
</dbReference>
<feature type="binding site" description="axial binding residue" evidence="5">
    <location>
        <position position="463"/>
    </location>
    <ligand>
        <name>heme</name>
        <dbReference type="ChEBI" id="CHEBI:30413"/>
    </ligand>
    <ligandPart>
        <name>Fe</name>
        <dbReference type="ChEBI" id="CHEBI:18248"/>
    </ligandPart>
</feature>
<evidence type="ECO:0000256" key="6">
    <source>
        <dbReference type="RuleBase" id="RU000461"/>
    </source>
</evidence>
<evidence type="ECO:0000256" key="3">
    <source>
        <dbReference type="ARBA" id="ARBA00023004"/>
    </source>
</evidence>
<dbReference type="SUPFAM" id="SSF48264">
    <property type="entry name" value="Cytochrome P450"/>
    <property type="match status" value="1"/>
</dbReference>
<reference evidence="8" key="1">
    <citation type="submission" date="2025-08" db="UniProtKB">
        <authorList>
            <consortium name="RefSeq"/>
        </authorList>
    </citation>
    <scope>IDENTIFICATION</scope>
</reference>
<keyword evidence="7" id="KW-1185">Reference proteome</keyword>
<evidence type="ECO:0000256" key="5">
    <source>
        <dbReference type="PIRSR" id="PIRSR602401-1"/>
    </source>
</evidence>
<dbReference type="InterPro" id="IPR001128">
    <property type="entry name" value="Cyt_P450"/>
</dbReference>